<evidence type="ECO:0000313" key="2">
    <source>
        <dbReference type="EMBL" id="BAH79998.1"/>
    </source>
</evidence>
<feature type="chain" id="PRO_5007648180" evidence="1">
    <location>
        <begin position="17"/>
        <end position="46"/>
    </location>
</feature>
<accession>C5NNQ9</accession>
<dbReference type="AlphaFoldDB" id="C5NNQ9"/>
<reference evidence="2" key="2">
    <citation type="journal article" date="2011" name="Plant Physiol.">
        <title>Developing rice with high yield under phosphorus deficiency: Pup1 sequence to application.</title>
        <authorList>
            <person name="Chin J.H."/>
            <person name="Gamuyao R."/>
            <person name="Dalid C."/>
            <person name="Bustamam M."/>
            <person name="Prasetiyono J."/>
            <person name="Moeljopawiro S."/>
            <person name="Wissuwa M."/>
            <person name="Heuer S."/>
        </authorList>
    </citation>
    <scope>NUCLEOTIDE SEQUENCE</scope>
</reference>
<dbReference type="EMBL" id="AB458444">
    <property type="protein sequence ID" value="BAH79998.1"/>
    <property type="molecule type" value="Genomic_DNA"/>
</dbReference>
<protein>
    <submittedName>
        <fullName evidence="2">Putative unclassified retrotransposon protein</fullName>
    </submittedName>
</protein>
<dbReference type="EMBL" id="AB458444">
    <property type="protein sequence ID" value="BAH80001.1"/>
    <property type="molecule type" value="Genomic_DNA"/>
</dbReference>
<sequence>MIKMMCLALLVFPNVGFDFHEERIFRSCSVYTTNGKEKALTLNNSI</sequence>
<reference evidence="2" key="3">
    <citation type="journal article" date="2012" name="Nature">
        <title>The protein kinase Pstol1 from traditional rice confers tolerance of phosphorus deficiency.</title>
        <authorList>
            <person name="Gamuyao R."/>
            <person name="Chin J.H."/>
            <person name="Pariasca-Tanaka J."/>
            <person name="Pesaresi P."/>
            <person name="Catausan S."/>
            <person name="Dalid C."/>
            <person name="Slamet-Loedin I."/>
            <person name="Tecson-Mendoza E.M."/>
            <person name="Wissuwa M."/>
            <person name="Heuer S."/>
        </authorList>
    </citation>
    <scope>NUCLEOTIDE SEQUENCE</scope>
</reference>
<evidence type="ECO:0000256" key="1">
    <source>
        <dbReference type="SAM" id="SignalP"/>
    </source>
</evidence>
<feature type="signal peptide" evidence="1">
    <location>
        <begin position="1"/>
        <end position="16"/>
    </location>
</feature>
<organism evidence="2">
    <name type="scientific">Oryza sativa subsp. indica</name>
    <name type="common">Rice</name>
    <dbReference type="NCBI Taxonomy" id="39946"/>
    <lineage>
        <taxon>Eukaryota</taxon>
        <taxon>Viridiplantae</taxon>
        <taxon>Streptophyta</taxon>
        <taxon>Embryophyta</taxon>
        <taxon>Tracheophyta</taxon>
        <taxon>Spermatophyta</taxon>
        <taxon>Magnoliopsida</taxon>
        <taxon>Liliopsida</taxon>
        <taxon>Poales</taxon>
        <taxon>Poaceae</taxon>
        <taxon>BOP clade</taxon>
        <taxon>Oryzoideae</taxon>
        <taxon>Oryzeae</taxon>
        <taxon>Oryzinae</taxon>
        <taxon>Oryza</taxon>
        <taxon>Oryza sativa</taxon>
    </lineage>
</organism>
<proteinExistence type="predicted"/>
<name>C5NNQ9_ORYSI</name>
<reference evidence="2" key="1">
    <citation type="journal article" date="2009" name="Plant Biotechnol. J.">
        <title>Comparative sequence analyses of the major quantitative trait locus phosphorus uptake 1 (Pup1) reveal a complex genetic structure.</title>
        <authorList>
            <person name="Heuer S."/>
            <person name="Lu X."/>
            <person name="Chin J.H."/>
            <person name="Pariasca-Tanaka J."/>
            <person name="Kanamori H."/>
            <person name="Matsumoto T."/>
            <person name="De Leon T."/>
            <person name="Ulat V.J."/>
            <person name="Ismail A.M."/>
            <person name="Yano M."/>
            <person name="Wissuwa M."/>
        </authorList>
    </citation>
    <scope>NUCLEOTIDE SEQUENCE</scope>
</reference>
<keyword evidence="1" id="KW-0732">Signal</keyword>
<gene>
    <name evidence="2" type="primary">OsPupK09-1</name>
    <name evidence="3" type="synonym">OsPupK12-1</name>
</gene>
<evidence type="ECO:0000313" key="3">
    <source>
        <dbReference type="EMBL" id="BAH80001.1"/>
    </source>
</evidence>